<sequence>MLVLDIIYMDNAATTYPKPDSVYQAVDYFNRFLGANPGRGSNQQTLKAGSVLLEAREKLASLFNIGESSRIAFTLNITDALNIGLKGILRPGDHIITTSMEHNAVARPVFSLTKQGVEWTAVNCHPDGTLDPEDIGKAVKPNTKMICMLHASNLTGTIMPIAEVGKIAREHGIIFMIDTAQTAGVLPIDVEAHNIDILTFTGHKGLLGPQGTGGIYVRPGIDIKPLREGGTGSLSEYLEQPEVMPDLLESGTPNTPGIAGLLAGVQFIMDTGLDNIRKHEQKLMDMLITGLKEVPGIEMYGPLDVEKQTAVLAFNIEDMDCGDVALSLDYEYGIITRSGMHCAPLAHKTIGTLEKGACRLSPGYFTTEEEIEKVIKAIYEIAKR</sequence>
<evidence type="ECO:0000256" key="6">
    <source>
        <dbReference type="ARBA" id="ARBA00050776"/>
    </source>
</evidence>
<dbReference type="PANTHER" id="PTHR43586">
    <property type="entry name" value="CYSTEINE DESULFURASE"/>
    <property type="match status" value="1"/>
</dbReference>
<comment type="similarity">
    <text evidence="2">Belongs to the class-V pyridoxal-phosphate-dependent aminotransferase family. Csd subfamily.</text>
</comment>
<dbReference type="Proteomes" id="UP000242329">
    <property type="component" value="Unassembled WGS sequence"/>
</dbReference>
<evidence type="ECO:0000256" key="1">
    <source>
        <dbReference type="ARBA" id="ARBA00001933"/>
    </source>
</evidence>
<organism evidence="9 10">
    <name type="scientific">Thermosyntropha lipolytica DSM 11003</name>
    <dbReference type="NCBI Taxonomy" id="1123382"/>
    <lineage>
        <taxon>Bacteria</taxon>
        <taxon>Bacillati</taxon>
        <taxon>Bacillota</taxon>
        <taxon>Clostridia</taxon>
        <taxon>Eubacteriales</taxon>
        <taxon>Syntrophomonadaceae</taxon>
        <taxon>Thermosyntropha</taxon>
    </lineage>
</organism>
<dbReference type="SUPFAM" id="SSF53383">
    <property type="entry name" value="PLP-dependent transferases"/>
    <property type="match status" value="1"/>
</dbReference>
<dbReference type="AlphaFoldDB" id="A0A1M5RS35"/>
<dbReference type="PROSITE" id="PS00595">
    <property type="entry name" value="AA_TRANSFER_CLASS_5"/>
    <property type="match status" value="1"/>
</dbReference>
<dbReference type="Gene3D" id="3.40.640.10">
    <property type="entry name" value="Type I PLP-dependent aspartate aminotransferase-like (Major domain)"/>
    <property type="match status" value="1"/>
</dbReference>
<dbReference type="InterPro" id="IPR010970">
    <property type="entry name" value="Cys_dSase_SufS"/>
</dbReference>
<proteinExistence type="inferred from homology"/>
<keyword evidence="5" id="KW-0663">Pyridoxal phosphate</keyword>
<evidence type="ECO:0000313" key="10">
    <source>
        <dbReference type="Proteomes" id="UP000242329"/>
    </source>
</evidence>
<dbReference type="InterPro" id="IPR020578">
    <property type="entry name" value="Aminotrans_V_PyrdxlP_BS"/>
</dbReference>
<evidence type="ECO:0000256" key="5">
    <source>
        <dbReference type="ARBA" id="ARBA00022898"/>
    </source>
</evidence>
<gene>
    <name evidence="9" type="ORF">SAMN02745221_02096</name>
</gene>
<keyword evidence="10" id="KW-1185">Reference proteome</keyword>
<dbReference type="InterPro" id="IPR015424">
    <property type="entry name" value="PyrdxlP-dep_Trfase"/>
</dbReference>
<dbReference type="Gene3D" id="3.90.1150.10">
    <property type="entry name" value="Aspartate Aminotransferase, domain 1"/>
    <property type="match status" value="1"/>
</dbReference>
<dbReference type="PIRSF" id="PIRSF005572">
    <property type="entry name" value="NifS"/>
    <property type="match status" value="1"/>
</dbReference>
<evidence type="ECO:0000256" key="7">
    <source>
        <dbReference type="RuleBase" id="RU004504"/>
    </source>
</evidence>
<protein>
    <recommendedName>
        <fullName evidence="3">cysteine desulfurase</fullName>
        <ecNumber evidence="3">2.8.1.7</ecNumber>
    </recommendedName>
</protein>
<dbReference type="EC" id="2.8.1.7" evidence="3"/>
<dbReference type="NCBIfam" id="TIGR01977">
    <property type="entry name" value="am_tr_V_EF2568"/>
    <property type="match status" value="1"/>
</dbReference>
<dbReference type="Pfam" id="PF00266">
    <property type="entry name" value="Aminotran_5"/>
    <property type="match status" value="1"/>
</dbReference>
<name>A0A1M5RS35_9FIRM</name>
<dbReference type="GO" id="GO:0006534">
    <property type="term" value="P:cysteine metabolic process"/>
    <property type="evidence" value="ECO:0007669"/>
    <property type="project" value="InterPro"/>
</dbReference>
<dbReference type="InterPro" id="IPR010969">
    <property type="entry name" value="Cys_dSase-rel_unknwn_funct"/>
</dbReference>
<dbReference type="InterPro" id="IPR016454">
    <property type="entry name" value="Cysteine_dSase"/>
</dbReference>
<dbReference type="InterPro" id="IPR000192">
    <property type="entry name" value="Aminotrans_V_dom"/>
</dbReference>
<keyword evidence="4" id="KW-0808">Transferase</keyword>
<dbReference type="GO" id="GO:0031071">
    <property type="term" value="F:cysteine desulfurase activity"/>
    <property type="evidence" value="ECO:0007669"/>
    <property type="project" value="UniProtKB-EC"/>
</dbReference>
<dbReference type="STRING" id="1123382.SAMN02745221_02096"/>
<dbReference type="CDD" id="cd06453">
    <property type="entry name" value="SufS_like"/>
    <property type="match status" value="1"/>
</dbReference>
<accession>A0A1M5RS35</accession>
<dbReference type="InterPro" id="IPR015421">
    <property type="entry name" value="PyrdxlP-dep_Trfase_major"/>
</dbReference>
<reference evidence="10" key="1">
    <citation type="submission" date="2016-11" db="EMBL/GenBank/DDBJ databases">
        <authorList>
            <person name="Varghese N."/>
            <person name="Submissions S."/>
        </authorList>
    </citation>
    <scope>NUCLEOTIDE SEQUENCE [LARGE SCALE GENOMIC DNA]</scope>
    <source>
        <strain evidence="10">DSM 11003</strain>
    </source>
</reference>
<feature type="domain" description="Aminotransferase class V" evidence="8">
    <location>
        <begin position="7"/>
        <end position="374"/>
    </location>
</feature>
<evidence type="ECO:0000256" key="4">
    <source>
        <dbReference type="ARBA" id="ARBA00022679"/>
    </source>
</evidence>
<dbReference type="GO" id="GO:0030170">
    <property type="term" value="F:pyridoxal phosphate binding"/>
    <property type="evidence" value="ECO:0007669"/>
    <property type="project" value="InterPro"/>
</dbReference>
<evidence type="ECO:0000313" key="9">
    <source>
        <dbReference type="EMBL" id="SHH29056.1"/>
    </source>
</evidence>
<evidence type="ECO:0000256" key="2">
    <source>
        <dbReference type="ARBA" id="ARBA00010447"/>
    </source>
</evidence>
<evidence type="ECO:0000256" key="3">
    <source>
        <dbReference type="ARBA" id="ARBA00012239"/>
    </source>
</evidence>
<dbReference type="PANTHER" id="PTHR43586:SF4">
    <property type="entry name" value="ISOPENICILLIN N EPIMERASE"/>
    <property type="match status" value="1"/>
</dbReference>
<comment type="catalytic activity">
    <reaction evidence="6">
        <text>(sulfur carrier)-H + L-cysteine = (sulfur carrier)-SH + L-alanine</text>
        <dbReference type="Rhea" id="RHEA:43892"/>
        <dbReference type="Rhea" id="RHEA-COMP:14737"/>
        <dbReference type="Rhea" id="RHEA-COMP:14739"/>
        <dbReference type="ChEBI" id="CHEBI:29917"/>
        <dbReference type="ChEBI" id="CHEBI:35235"/>
        <dbReference type="ChEBI" id="CHEBI:57972"/>
        <dbReference type="ChEBI" id="CHEBI:64428"/>
        <dbReference type="EC" id="2.8.1.7"/>
    </reaction>
</comment>
<comment type="cofactor">
    <cofactor evidence="1 7">
        <name>pyridoxal 5'-phosphate</name>
        <dbReference type="ChEBI" id="CHEBI:597326"/>
    </cofactor>
</comment>
<evidence type="ECO:0000259" key="8">
    <source>
        <dbReference type="Pfam" id="PF00266"/>
    </source>
</evidence>
<dbReference type="InterPro" id="IPR015422">
    <property type="entry name" value="PyrdxlP-dep_Trfase_small"/>
</dbReference>
<dbReference type="EMBL" id="FQWY01000056">
    <property type="protein sequence ID" value="SHH29056.1"/>
    <property type="molecule type" value="Genomic_DNA"/>
</dbReference>